<dbReference type="KEGG" id="fki:FK004_10335"/>
<gene>
    <name evidence="1" type="ORF">FK004_10335</name>
</gene>
<protein>
    <submittedName>
        <fullName evidence="1">Uncharacterized protein</fullName>
    </submittedName>
</protein>
<dbReference type="Proteomes" id="UP000244677">
    <property type="component" value="Chromosome"/>
</dbReference>
<organism evidence="1 2">
    <name type="scientific">Flavobacterium kingsejongi</name>
    <dbReference type="NCBI Taxonomy" id="1678728"/>
    <lineage>
        <taxon>Bacteria</taxon>
        <taxon>Pseudomonadati</taxon>
        <taxon>Bacteroidota</taxon>
        <taxon>Flavobacteriia</taxon>
        <taxon>Flavobacteriales</taxon>
        <taxon>Flavobacteriaceae</taxon>
        <taxon>Flavobacterium</taxon>
    </lineage>
</organism>
<evidence type="ECO:0000313" key="1">
    <source>
        <dbReference type="EMBL" id="AWG25599.1"/>
    </source>
</evidence>
<proteinExistence type="predicted"/>
<dbReference type="AlphaFoldDB" id="A0A2S1LPF1"/>
<name>A0A2S1LPF1_9FLAO</name>
<dbReference type="RefSeq" id="WP_108737175.1">
    <property type="nucleotide sequence ID" value="NZ_CP020919.1"/>
</dbReference>
<accession>A0A2S1LPF1</accession>
<reference evidence="1 2" key="1">
    <citation type="submission" date="2017-04" db="EMBL/GenBank/DDBJ databases">
        <title>Complete genome sequence of Flavobacterium kingsejong AJ004.</title>
        <authorList>
            <person name="Lee P.C."/>
        </authorList>
    </citation>
    <scope>NUCLEOTIDE SEQUENCE [LARGE SCALE GENOMIC DNA]</scope>
    <source>
        <strain evidence="1 2">AJ004</strain>
    </source>
</reference>
<sequence>MRNLDTSKALPGNKIASSVLLDRLYEYNSQLFSEFDFRAVRQCIESLLLGWIASDHAIEATQKRTAIYQFNRRLLDFLHCSEVFYTAKTRSESDTVLPHPLISEGYIKNVDVFYLDAFMEFCSTLQPRQAIKYFRAIQYAWLHMEYADDCTTRCETIFYHKEIASYLKRIYKLYAHSCTATALA</sequence>
<dbReference type="EMBL" id="CP020919">
    <property type="protein sequence ID" value="AWG25599.1"/>
    <property type="molecule type" value="Genomic_DNA"/>
</dbReference>
<evidence type="ECO:0000313" key="2">
    <source>
        <dbReference type="Proteomes" id="UP000244677"/>
    </source>
</evidence>
<keyword evidence="2" id="KW-1185">Reference proteome</keyword>